<proteinExistence type="predicted"/>
<evidence type="ECO:0008006" key="4">
    <source>
        <dbReference type="Google" id="ProtNLM"/>
    </source>
</evidence>
<evidence type="ECO:0000256" key="1">
    <source>
        <dbReference type="SAM" id="SignalP"/>
    </source>
</evidence>
<protein>
    <recommendedName>
        <fullName evidence="4">PEP-CTERM sorting domain-containing protein</fullName>
    </recommendedName>
</protein>
<name>A0A2G9C5E3_9BURK</name>
<reference evidence="2 3" key="1">
    <citation type="submission" date="2017-11" db="EMBL/GenBank/DDBJ databases">
        <title>Draft genome sequence of Mitsuaria sp. HWN-4.</title>
        <authorList>
            <person name="Gundlapally S.R."/>
        </authorList>
    </citation>
    <scope>NUCLEOTIDE SEQUENCE [LARGE SCALE GENOMIC DNA]</scope>
    <source>
        <strain evidence="2 3">HWN-4</strain>
    </source>
</reference>
<evidence type="ECO:0000313" key="3">
    <source>
        <dbReference type="Proteomes" id="UP000231501"/>
    </source>
</evidence>
<gene>
    <name evidence="2" type="ORF">CS062_22825</name>
</gene>
<feature type="chain" id="PRO_5013668155" description="PEP-CTERM sorting domain-containing protein" evidence="1">
    <location>
        <begin position="28"/>
        <end position="340"/>
    </location>
</feature>
<evidence type="ECO:0000313" key="2">
    <source>
        <dbReference type="EMBL" id="PIM50854.1"/>
    </source>
</evidence>
<keyword evidence="3" id="KW-1185">Reference proteome</keyword>
<feature type="signal peptide" evidence="1">
    <location>
        <begin position="1"/>
        <end position="27"/>
    </location>
</feature>
<accession>A0A2G9C5E3</accession>
<sequence>MRHVSHRVPVDVLLVALLSLGSAAAGAAEFRSIATASSQTATRNAEQIGEWKTGGSSVWSTAEAVLLDQSPSLAQNAEARSSATATFGHLTFVSRTGTTQTSVSGVQPGTRAESMASVEGADSFVITCLTCVEGTRGVMSFRVVLEGDVGMGHASTDTTTGQPIPGPDREMSYFWSANLTMRASGVAMDFPGPGWVSQYGYDYLAMVNDRVVAGGSREGLGVYDLQLEFEFGRPIEMLWQGTAMSSSFLHDSADPVIGFLSAQSQAAFTNSFYWDGISSVTDADGNAVSGFTALNSAGVNYAQSFADVVVAVPEPGMGALTLGGLVLLATLGRRRRTPSP</sequence>
<dbReference type="EMBL" id="PEOG01000094">
    <property type="protein sequence ID" value="PIM50854.1"/>
    <property type="molecule type" value="Genomic_DNA"/>
</dbReference>
<dbReference type="RefSeq" id="WP_099863980.1">
    <property type="nucleotide sequence ID" value="NZ_PEOG01000094.1"/>
</dbReference>
<organism evidence="2 3">
    <name type="scientific">Roseateles chitinivorans</name>
    <dbReference type="NCBI Taxonomy" id="2917965"/>
    <lineage>
        <taxon>Bacteria</taxon>
        <taxon>Pseudomonadati</taxon>
        <taxon>Pseudomonadota</taxon>
        <taxon>Betaproteobacteria</taxon>
        <taxon>Burkholderiales</taxon>
        <taxon>Sphaerotilaceae</taxon>
        <taxon>Roseateles</taxon>
    </lineage>
</organism>
<dbReference type="OrthoDB" id="8562739at2"/>
<comment type="caution">
    <text evidence="2">The sequence shown here is derived from an EMBL/GenBank/DDBJ whole genome shotgun (WGS) entry which is preliminary data.</text>
</comment>
<dbReference type="Proteomes" id="UP000231501">
    <property type="component" value="Unassembled WGS sequence"/>
</dbReference>
<keyword evidence="1" id="KW-0732">Signal</keyword>
<dbReference type="AlphaFoldDB" id="A0A2G9C5E3"/>